<keyword evidence="3" id="KW-1185">Reference proteome</keyword>
<dbReference type="EMBL" id="CCCS020000037">
    <property type="protein sequence ID" value="CDQ10787.1"/>
    <property type="molecule type" value="Genomic_DNA"/>
</dbReference>
<accession>A0A060UQ81</accession>
<dbReference type="Proteomes" id="UP000193925">
    <property type="component" value="Chromosome AFERRI"/>
</dbReference>
<dbReference type="AlphaFoldDB" id="A0A060UQ81"/>
<organism evidence="1">
    <name type="scientific">Acidithiobacillus ferrivorans</name>
    <dbReference type="NCBI Taxonomy" id="160808"/>
    <lineage>
        <taxon>Bacteria</taxon>
        <taxon>Pseudomonadati</taxon>
        <taxon>Pseudomonadota</taxon>
        <taxon>Acidithiobacillia</taxon>
        <taxon>Acidithiobacillales</taxon>
        <taxon>Acidithiobacillaceae</taxon>
        <taxon>Acidithiobacillus</taxon>
    </lineage>
</organism>
<protein>
    <submittedName>
        <fullName evidence="1">Uncharacterized protein</fullName>
    </submittedName>
</protein>
<evidence type="ECO:0000313" key="3">
    <source>
        <dbReference type="Proteomes" id="UP000193925"/>
    </source>
</evidence>
<reference evidence="1" key="2">
    <citation type="submission" date="2014-07" db="EMBL/GenBank/DDBJ databases">
        <title>Initial genome analysis of the psychrotolerant acidophile Acidithiobacillus ferrivorans CF27: insights into iron and sulfur oxidation pathways and into biofilm formation.</title>
        <authorList>
            <person name="Talla E."/>
            <person name="Hedrich S."/>
            <person name="Mangenot S."/>
            <person name="Ji B."/>
            <person name="Johnson D.B."/>
            <person name="Barbe V."/>
            <person name="Bonnefoy V."/>
        </authorList>
    </citation>
    <scope>NUCLEOTIDE SEQUENCE [LARGE SCALE GENOMIC DNA]</scope>
    <source>
        <strain evidence="1">CF27</strain>
    </source>
</reference>
<sequence length="105" mass="10640">MAGATSHLAAGATMTVFSTIAALIAEVDEGIETGLSNQIDAAAAPAIAAIGAAKGDELLAAETHRSMTAVTGGHMNAHFVNKFHRKPRSRRNGAGSLWAGACLGR</sequence>
<reference evidence="1" key="1">
    <citation type="submission" date="2014-03" db="EMBL/GenBank/DDBJ databases">
        <authorList>
            <person name="Genoscope - CEA"/>
        </authorList>
    </citation>
    <scope>NUCLEOTIDE SEQUENCE [LARGE SCALE GENOMIC DNA]</scope>
    <source>
        <strain evidence="1">CF27</strain>
    </source>
</reference>
<name>A0A060UQ81_9PROT</name>
<evidence type="ECO:0000313" key="1">
    <source>
        <dbReference type="EMBL" id="CDQ10787.1"/>
    </source>
</evidence>
<dbReference type="EMBL" id="LT841305">
    <property type="protein sequence ID" value="SMH65929.1"/>
    <property type="molecule type" value="Genomic_DNA"/>
</dbReference>
<reference evidence="2 3" key="3">
    <citation type="submission" date="2017-03" db="EMBL/GenBank/DDBJ databases">
        <authorList>
            <person name="Regsiter A."/>
            <person name="William W."/>
        </authorList>
    </citation>
    <scope>NUCLEOTIDE SEQUENCE [LARGE SCALE GENOMIC DNA]</scope>
    <source>
        <strain evidence="2">PRJEB5721</strain>
    </source>
</reference>
<proteinExistence type="predicted"/>
<evidence type="ECO:0000313" key="2">
    <source>
        <dbReference type="EMBL" id="SMH65929.1"/>
    </source>
</evidence>
<gene>
    <name evidence="2" type="ORF">AFERRI_20718</name>
    <name evidence="1" type="ORF">AFERRI_420085</name>
</gene>